<dbReference type="InterPro" id="IPR052221">
    <property type="entry name" value="SLC35F_Transporter"/>
</dbReference>
<keyword evidence="6 9" id="KW-0472">Membrane</keyword>
<feature type="transmembrane region" description="Helical" evidence="9">
    <location>
        <begin position="268"/>
        <end position="287"/>
    </location>
</feature>
<name>A0AAV7CIS6_ENGPU</name>
<dbReference type="Pfam" id="PF06027">
    <property type="entry name" value="SLC35F"/>
    <property type="match status" value="1"/>
</dbReference>
<dbReference type="PANTHER" id="PTHR14233:SF12">
    <property type="entry name" value="SOLUTE CARRIER FAMILY 35 MEMBER F2"/>
    <property type="match status" value="1"/>
</dbReference>
<dbReference type="GO" id="GO:0022857">
    <property type="term" value="F:transmembrane transporter activity"/>
    <property type="evidence" value="ECO:0007669"/>
    <property type="project" value="InterPro"/>
</dbReference>
<dbReference type="InterPro" id="IPR009262">
    <property type="entry name" value="SLC35_F1/F2/F6"/>
</dbReference>
<gene>
    <name evidence="10" type="ORF">GDO81_004734</name>
</gene>
<dbReference type="InterPro" id="IPR037185">
    <property type="entry name" value="EmrE-like"/>
</dbReference>
<feature type="transmembrane region" description="Helical" evidence="9">
    <location>
        <begin position="148"/>
        <end position="165"/>
    </location>
</feature>
<evidence type="ECO:0000256" key="5">
    <source>
        <dbReference type="ARBA" id="ARBA00022989"/>
    </source>
</evidence>
<comment type="caution">
    <text evidence="10">The sequence shown here is derived from an EMBL/GenBank/DDBJ whole genome shotgun (WGS) entry which is preliminary data.</text>
</comment>
<accession>A0AAV7CIS6</accession>
<feature type="transmembrane region" description="Helical" evidence="9">
    <location>
        <begin position="299"/>
        <end position="319"/>
    </location>
</feature>
<evidence type="ECO:0000256" key="1">
    <source>
        <dbReference type="ARBA" id="ARBA00004141"/>
    </source>
</evidence>
<keyword evidence="4 9" id="KW-0812">Transmembrane</keyword>
<feature type="transmembrane region" description="Helical" evidence="9">
    <location>
        <begin position="78"/>
        <end position="104"/>
    </location>
</feature>
<feature type="transmembrane region" description="Helical" evidence="9">
    <location>
        <begin position="203"/>
        <end position="224"/>
    </location>
</feature>
<evidence type="ECO:0000256" key="3">
    <source>
        <dbReference type="ARBA" id="ARBA00022448"/>
    </source>
</evidence>
<feature type="transmembrane region" description="Helical" evidence="9">
    <location>
        <begin position="356"/>
        <end position="374"/>
    </location>
</feature>
<evidence type="ECO:0000313" key="11">
    <source>
        <dbReference type="Proteomes" id="UP000824782"/>
    </source>
</evidence>
<protein>
    <recommendedName>
        <fullName evidence="12">Solute carrier family 35 member F2</fullName>
    </recommendedName>
</protein>
<keyword evidence="5 9" id="KW-1133">Transmembrane helix</keyword>
<organism evidence="10 11">
    <name type="scientific">Engystomops pustulosus</name>
    <name type="common">Tungara frog</name>
    <name type="synonym">Physalaemus pustulosus</name>
    <dbReference type="NCBI Taxonomy" id="76066"/>
    <lineage>
        <taxon>Eukaryota</taxon>
        <taxon>Metazoa</taxon>
        <taxon>Chordata</taxon>
        <taxon>Craniata</taxon>
        <taxon>Vertebrata</taxon>
        <taxon>Euteleostomi</taxon>
        <taxon>Amphibia</taxon>
        <taxon>Batrachia</taxon>
        <taxon>Anura</taxon>
        <taxon>Neobatrachia</taxon>
        <taxon>Hyloidea</taxon>
        <taxon>Leptodactylidae</taxon>
        <taxon>Leiuperinae</taxon>
        <taxon>Engystomops</taxon>
    </lineage>
</organism>
<evidence type="ECO:0008006" key="12">
    <source>
        <dbReference type="Google" id="ProtNLM"/>
    </source>
</evidence>
<feature type="transmembrane region" description="Helical" evidence="9">
    <location>
        <begin position="177"/>
        <end position="196"/>
    </location>
</feature>
<proteinExistence type="inferred from homology"/>
<keyword evidence="3" id="KW-0813">Transport</keyword>
<evidence type="ECO:0000256" key="7">
    <source>
        <dbReference type="ARBA" id="ARBA00037727"/>
    </source>
</evidence>
<evidence type="ECO:0000313" key="10">
    <source>
        <dbReference type="EMBL" id="KAG8584711.1"/>
    </source>
</evidence>
<sequence length="422" mass="46896">MCGETRSTWRAEGSGRCPLLPHTVRLCTSSAESLISSRPSMDDGEACQPALGHHAAPPYSPGLCQLVSRLPKKIFTWYVLKTVVLGQMLSLFICGTAVTSQYLAEEYKVDTPMLQSFINYCLLFLVYTVWLAFRSGENGLLHILRNKWWKYILLAIVDVEANYSIVKAYQFTTITSVQLLDCVGIPVLMALSWFILRSRYRVIHYIAVVVCLLGVGTMVGADVLSGREEGKASDMLIGDVLVILGACLYAVSNVSEEYIVKNLTREEFLGMLGLFGTFISGVQMMVLEYNSIGNISWDWRIGLLFAVFALCMFGLYNVMPLVIRVTSATSVNLGILTADLYSLFFGLFLFGYNFSLLYILAFVVIMVGFIMYCSTATYHLEPTQAPPGDGIENSAMKDEETPQEPATPLQYIPGELSTERLD</sequence>
<feature type="transmembrane region" description="Helical" evidence="9">
    <location>
        <begin position="331"/>
        <end position="350"/>
    </location>
</feature>
<dbReference type="AlphaFoldDB" id="A0AAV7CIS6"/>
<reference evidence="10" key="1">
    <citation type="thesis" date="2020" institute="ProQuest LLC" country="789 East Eisenhower Parkway, Ann Arbor, MI, USA">
        <title>Comparative Genomics and Chromosome Evolution.</title>
        <authorList>
            <person name="Mudd A.B."/>
        </authorList>
    </citation>
    <scope>NUCLEOTIDE SEQUENCE</scope>
    <source>
        <strain evidence="10">237g6f4</strain>
        <tissue evidence="10">Blood</tissue>
    </source>
</reference>
<feature type="region of interest" description="Disordered" evidence="8">
    <location>
        <begin position="385"/>
        <end position="422"/>
    </location>
</feature>
<comment type="similarity">
    <text evidence="2">Belongs to the SLC35F solute transporter family.</text>
</comment>
<dbReference type="EMBL" id="WNYA01000002">
    <property type="protein sequence ID" value="KAG8584711.1"/>
    <property type="molecule type" value="Genomic_DNA"/>
</dbReference>
<dbReference type="PANTHER" id="PTHR14233">
    <property type="entry name" value="DUF914-RELATED"/>
    <property type="match status" value="1"/>
</dbReference>
<evidence type="ECO:0000256" key="2">
    <source>
        <dbReference type="ARBA" id="ARBA00007863"/>
    </source>
</evidence>
<evidence type="ECO:0000256" key="6">
    <source>
        <dbReference type="ARBA" id="ARBA00023136"/>
    </source>
</evidence>
<feature type="transmembrane region" description="Helical" evidence="9">
    <location>
        <begin position="116"/>
        <end position="136"/>
    </location>
</feature>
<evidence type="ECO:0000256" key="4">
    <source>
        <dbReference type="ARBA" id="ARBA00022692"/>
    </source>
</evidence>
<comment type="function">
    <text evidence="7">Putative solute transporter.</text>
</comment>
<keyword evidence="11" id="KW-1185">Reference proteome</keyword>
<dbReference type="Proteomes" id="UP000824782">
    <property type="component" value="Unassembled WGS sequence"/>
</dbReference>
<evidence type="ECO:0000256" key="8">
    <source>
        <dbReference type="SAM" id="MobiDB-lite"/>
    </source>
</evidence>
<feature type="transmembrane region" description="Helical" evidence="9">
    <location>
        <begin position="236"/>
        <end position="256"/>
    </location>
</feature>
<dbReference type="SUPFAM" id="SSF103481">
    <property type="entry name" value="Multidrug resistance efflux transporter EmrE"/>
    <property type="match status" value="1"/>
</dbReference>
<comment type="subcellular location">
    <subcellularLocation>
        <location evidence="1">Membrane</location>
        <topology evidence="1">Multi-pass membrane protein</topology>
    </subcellularLocation>
</comment>
<dbReference type="GO" id="GO:0016020">
    <property type="term" value="C:membrane"/>
    <property type="evidence" value="ECO:0007669"/>
    <property type="project" value="UniProtKB-SubCell"/>
</dbReference>
<evidence type="ECO:0000256" key="9">
    <source>
        <dbReference type="SAM" id="Phobius"/>
    </source>
</evidence>